<organism evidence="1">
    <name type="scientific">Arundo donax</name>
    <name type="common">Giant reed</name>
    <name type="synonym">Donax arundinaceus</name>
    <dbReference type="NCBI Taxonomy" id="35708"/>
    <lineage>
        <taxon>Eukaryota</taxon>
        <taxon>Viridiplantae</taxon>
        <taxon>Streptophyta</taxon>
        <taxon>Embryophyta</taxon>
        <taxon>Tracheophyta</taxon>
        <taxon>Spermatophyta</taxon>
        <taxon>Magnoliopsida</taxon>
        <taxon>Liliopsida</taxon>
        <taxon>Poales</taxon>
        <taxon>Poaceae</taxon>
        <taxon>PACMAD clade</taxon>
        <taxon>Arundinoideae</taxon>
        <taxon>Arundineae</taxon>
        <taxon>Arundo</taxon>
    </lineage>
</organism>
<accession>A0A0A9A008</accession>
<reference evidence="1" key="2">
    <citation type="journal article" date="2015" name="Data Brief">
        <title>Shoot transcriptome of the giant reed, Arundo donax.</title>
        <authorList>
            <person name="Barrero R.A."/>
            <person name="Guerrero F.D."/>
            <person name="Moolhuijzen P."/>
            <person name="Goolsby J.A."/>
            <person name="Tidwell J."/>
            <person name="Bellgard S.E."/>
            <person name="Bellgard M.I."/>
        </authorList>
    </citation>
    <scope>NUCLEOTIDE SEQUENCE</scope>
    <source>
        <tissue evidence="1">Shoot tissue taken approximately 20 cm above the soil surface</tissue>
    </source>
</reference>
<reference evidence="1" key="1">
    <citation type="submission" date="2014-09" db="EMBL/GenBank/DDBJ databases">
        <authorList>
            <person name="Magalhaes I.L.F."/>
            <person name="Oliveira U."/>
            <person name="Santos F.R."/>
            <person name="Vidigal T.H.D.A."/>
            <person name="Brescovit A.D."/>
            <person name="Santos A.J."/>
        </authorList>
    </citation>
    <scope>NUCLEOTIDE SEQUENCE</scope>
    <source>
        <tissue evidence="1">Shoot tissue taken approximately 20 cm above the soil surface</tissue>
    </source>
</reference>
<protein>
    <submittedName>
        <fullName evidence="1">Uncharacterized protein</fullName>
    </submittedName>
</protein>
<name>A0A0A9A008_ARUDO</name>
<dbReference type="EMBL" id="GBRH01252921">
    <property type="protein sequence ID" value="JAD44974.1"/>
    <property type="molecule type" value="Transcribed_RNA"/>
</dbReference>
<proteinExistence type="predicted"/>
<sequence length="14" mass="1623">MQQLCMPNQLGGRF</sequence>
<evidence type="ECO:0000313" key="1">
    <source>
        <dbReference type="EMBL" id="JAD44974.1"/>
    </source>
</evidence>